<comment type="similarity">
    <text evidence="5">Belongs to the NAD(P)-dependent epimerase/dehydratase family. Dihydroflavonol-4-reductase subfamily.</text>
</comment>
<keyword evidence="3" id="KW-0560">Oxidoreductase</keyword>
<accession>S8DFL2</accession>
<evidence type="ECO:0000256" key="1">
    <source>
        <dbReference type="ARBA" id="ARBA00004935"/>
    </source>
</evidence>
<comment type="function">
    <text evidence="6">Bifunctional enzyme involved in flavonoid metabolism.</text>
</comment>
<dbReference type="EMBL" id="AUSU01006728">
    <property type="protein sequence ID" value="EPS61593.1"/>
    <property type="molecule type" value="Genomic_DNA"/>
</dbReference>
<evidence type="ECO:0000256" key="9">
    <source>
        <dbReference type="ARBA" id="ARBA00039963"/>
    </source>
</evidence>
<comment type="catalytic activity">
    <reaction evidence="12">
        <text>(2S)-flavan-4-ol + NADP(+) = (2S)-flavanone + NADPH + H(+)</text>
        <dbReference type="Rhea" id="RHEA:11228"/>
        <dbReference type="ChEBI" id="CHEBI:15378"/>
        <dbReference type="ChEBI" id="CHEBI:15605"/>
        <dbReference type="ChEBI" id="CHEBI:15606"/>
        <dbReference type="ChEBI" id="CHEBI:57783"/>
        <dbReference type="ChEBI" id="CHEBI:58349"/>
        <dbReference type="EC" id="1.1.1.234"/>
    </reaction>
</comment>
<keyword evidence="2" id="KW-0521">NADP</keyword>
<dbReference type="Proteomes" id="UP000015453">
    <property type="component" value="Unassembled WGS sequence"/>
</dbReference>
<keyword evidence="16" id="KW-1185">Reference proteome</keyword>
<organism evidence="15 16">
    <name type="scientific">Genlisea aurea</name>
    <dbReference type="NCBI Taxonomy" id="192259"/>
    <lineage>
        <taxon>Eukaryota</taxon>
        <taxon>Viridiplantae</taxon>
        <taxon>Streptophyta</taxon>
        <taxon>Embryophyta</taxon>
        <taxon>Tracheophyta</taxon>
        <taxon>Spermatophyta</taxon>
        <taxon>Magnoliopsida</taxon>
        <taxon>eudicotyledons</taxon>
        <taxon>Gunneridae</taxon>
        <taxon>Pentapetalae</taxon>
        <taxon>asterids</taxon>
        <taxon>lamiids</taxon>
        <taxon>Lamiales</taxon>
        <taxon>Lentibulariaceae</taxon>
        <taxon>Genlisea</taxon>
    </lineage>
</organism>
<dbReference type="PANTHER" id="PTHR10366:SF564">
    <property type="entry name" value="STEROL-4-ALPHA-CARBOXYLATE 3-DEHYDROGENASE, DECARBOXYLATING"/>
    <property type="match status" value="1"/>
</dbReference>
<evidence type="ECO:0000256" key="2">
    <source>
        <dbReference type="ARBA" id="ARBA00022857"/>
    </source>
</evidence>
<evidence type="ECO:0000256" key="3">
    <source>
        <dbReference type="ARBA" id="ARBA00023002"/>
    </source>
</evidence>
<protein>
    <recommendedName>
        <fullName evidence="9">Dihydroflavonol 4-reductase</fullName>
        <ecNumber evidence="8">1.1.1.219</ecNumber>
        <ecNumber evidence="7">1.1.1.234</ecNumber>
    </recommendedName>
    <alternativeName>
        <fullName evidence="11">Dihydrokaempferol 4-reductase</fullName>
    </alternativeName>
    <alternativeName>
        <fullName evidence="10">Flavanone 4-reductase</fullName>
    </alternativeName>
</protein>
<evidence type="ECO:0000313" key="15">
    <source>
        <dbReference type="EMBL" id="EPS61593.1"/>
    </source>
</evidence>
<dbReference type="GO" id="GO:0045552">
    <property type="term" value="F:dihydroflavanol 4-reductase activity"/>
    <property type="evidence" value="ECO:0007669"/>
    <property type="project" value="UniProtKB-EC"/>
</dbReference>
<dbReference type="InterPro" id="IPR001509">
    <property type="entry name" value="Epimerase_deHydtase"/>
</dbReference>
<sequence>TLTPAFPTTVCVTGASGFIGSWLVKLLLERGYVVRATVRDPEDLKKVKHLIELPGAETNLTLWKADLNVAGSFDDAVSGCGGVFHLATPMDFESDDPENEVIRPTVEGMLNVIRSCAKAKTVKKLVFTNSAGTLNVEERQKSVYDETNWSDLHFINSTKMTGWV</sequence>
<keyword evidence="4" id="KW-0284">Flavonoid biosynthesis</keyword>
<comment type="caution">
    <text evidence="15">The sequence shown here is derived from an EMBL/GenBank/DDBJ whole genome shotgun (WGS) entry which is preliminary data.</text>
</comment>
<dbReference type="OrthoDB" id="2735536at2759"/>
<evidence type="ECO:0000256" key="6">
    <source>
        <dbReference type="ARBA" id="ARBA00037100"/>
    </source>
</evidence>
<feature type="non-terminal residue" evidence="15">
    <location>
        <position position="164"/>
    </location>
</feature>
<dbReference type="FunFam" id="3.40.50.720:FF:000085">
    <property type="entry name" value="Dihydroflavonol reductase"/>
    <property type="match status" value="1"/>
</dbReference>
<gene>
    <name evidence="15" type="ORF">M569_13202</name>
</gene>
<proteinExistence type="inferred from homology"/>
<comment type="catalytic activity">
    <reaction evidence="13">
        <text>a (2R,3S,4S)-leucoanthocyanidin + NADP(+) = a (2R,3R)-dihydroflavonol + NADPH + H(+)</text>
        <dbReference type="Rhea" id="RHEA:54444"/>
        <dbReference type="ChEBI" id="CHEBI:15378"/>
        <dbReference type="ChEBI" id="CHEBI:57783"/>
        <dbReference type="ChEBI" id="CHEBI:58349"/>
        <dbReference type="ChEBI" id="CHEBI:138176"/>
        <dbReference type="ChEBI" id="CHEBI:138188"/>
        <dbReference type="EC" id="1.1.1.219"/>
    </reaction>
</comment>
<evidence type="ECO:0000256" key="8">
    <source>
        <dbReference type="ARBA" id="ARBA00039057"/>
    </source>
</evidence>
<dbReference type="GO" id="GO:0009718">
    <property type="term" value="P:anthocyanin-containing compound biosynthetic process"/>
    <property type="evidence" value="ECO:0007669"/>
    <property type="project" value="TreeGrafter"/>
</dbReference>
<dbReference type="EC" id="1.1.1.219" evidence="8"/>
<dbReference type="SUPFAM" id="SSF51735">
    <property type="entry name" value="NAD(P)-binding Rossmann-fold domains"/>
    <property type="match status" value="1"/>
</dbReference>
<evidence type="ECO:0000256" key="7">
    <source>
        <dbReference type="ARBA" id="ARBA00039055"/>
    </source>
</evidence>
<evidence type="ECO:0000256" key="13">
    <source>
        <dbReference type="ARBA" id="ARBA00049132"/>
    </source>
</evidence>
<feature type="domain" description="NAD-dependent epimerase/dehydratase" evidence="14">
    <location>
        <begin position="10"/>
        <end position="135"/>
    </location>
</feature>
<evidence type="ECO:0000259" key="14">
    <source>
        <dbReference type="Pfam" id="PF01370"/>
    </source>
</evidence>
<dbReference type="GO" id="GO:0047890">
    <property type="term" value="F:flavanone 4-reductase activity"/>
    <property type="evidence" value="ECO:0007669"/>
    <property type="project" value="UniProtKB-EC"/>
</dbReference>
<name>S8DFL2_9LAMI</name>
<evidence type="ECO:0000256" key="5">
    <source>
        <dbReference type="ARBA" id="ARBA00023445"/>
    </source>
</evidence>
<dbReference type="Pfam" id="PF01370">
    <property type="entry name" value="Epimerase"/>
    <property type="match status" value="1"/>
</dbReference>
<dbReference type="InterPro" id="IPR036291">
    <property type="entry name" value="NAD(P)-bd_dom_sf"/>
</dbReference>
<dbReference type="AlphaFoldDB" id="S8DFL2"/>
<reference evidence="15 16" key="1">
    <citation type="journal article" date="2013" name="BMC Genomics">
        <title>The miniature genome of a carnivorous plant Genlisea aurea contains a low number of genes and short non-coding sequences.</title>
        <authorList>
            <person name="Leushkin E.V."/>
            <person name="Sutormin R.A."/>
            <person name="Nabieva E.R."/>
            <person name="Penin A.A."/>
            <person name="Kondrashov A.S."/>
            <person name="Logacheva M.D."/>
        </authorList>
    </citation>
    <scope>NUCLEOTIDE SEQUENCE [LARGE SCALE GENOMIC DNA]</scope>
</reference>
<evidence type="ECO:0000256" key="12">
    <source>
        <dbReference type="ARBA" id="ARBA00048870"/>
    </source>
</evidence>
<dbReference type="EC" id="1.1.1.234" evidence="7"/>
<comment type="pathway">
    <text evidence="1">Pigment biosynthesis; anthocyanin biosynthesis.</text>
</comment>
<evidence type="ECO:0000313" key="16">
    <source>
        <dbReference type="Proteomes" id="UP000015453"/>
    </source>
</evidence>
<evidence type="ECO:0000256" key="10">
    <source>
        <dbReference type="ARBA" id="ARBA00042087"/>
    </source>
</evidence>
<evidence type="ECO:0000256" key="4">
    <source>
        <dbReference type="ARBA" id="ARBA00023241"/>
    </source>
</evidence>
<dbReference type="PANTHER" id="PTHR10366">
    <property type="entry name" value="NAD DEPENDENT EPIMERASE/DEHYDRATASE"/>
    <property type="match status" value="1"/>
</dbReference>
<dbReference type="Gene3D" id="3.40.50.720">
    <property type="entry name" value="NAD(P)-binding Rossmann-like Domain"/>
    <property type="match status" value="1"/>
</dbReference>
<dbReference type="InterPro" id="IPR050425">
    <property type="entry name" value="NAD(P)_dehydrat-like"/>
</dbReference>
<feature type="non-terminal residue" evidence="15">
    <location>
        <position position="1"/>
    </location>
</feature>
<evidence type="ECO:0000256" key="11">
    <source>
        <dbReference type="ARBA" id="ARBA00042831"/>
    </source>
</evidence>